<dbReference type="AlphaFoldDB" id="A0ABD7X886"/>
<feature type="domain" description="Glycosyltransferase subfamily 4-like N-terminal" evidence="2">
    <location>
        <begin position="67"/>
        <end position="170"/>
    </location>
</feature>
<dbReference type="Gene3D" id="3.40.50.2000">
    <property type="entry name" value="Glycogen Phosphorylase B"/>
    <property type="match status" value="2"/>
</dbReference>
<evidence type="ECO:0000259" key="1">
    <source>
        <dbReference type="Pfam" id="PF00534"/>
    </source>
</evidence>
<dbReference type="CDD" id="cd03811">
    <property type="entry name" value="GT4_GT28_WabH-like"/>
    <property type="match status" value="1"/>
</dbReference>
<gene>
    <name evidence="3" type="ORF">PWB86_01850</name>
</gene>
<dbReference type="InterPro" id="IPR001296">
    <property type="entry name" value="Glyco_trans_1"/>
</dbReference>
<dbReference type="GO" id="GO:0016757">
    <property type="term" value="F:glycosyltransferase activity"/>
    <property type="evidence" value="ECO:0007669"/>
    <property type="project" value="UniProtKB-KW"/>
</dbReference>
<keyword evidence="3" id="KW-0808">Transferase</keyword>
<dbReference type="Pfam" id="PF13439">
    <property type="entry name" value="Glyco_transf_4"/>
    <property type="match status" value="1"/>
</dbReference>
<dbReference type="PANTHER" id="PTHR12526:SF630">
    <property type="entry name" value="GLYCOSYLTRANSFERASE"/>
    <property type="match status" value="1"/>
</dbReference>
<dbReference type="SUPFAM" id="SSF53756">
    <property type="entry name" value="UDP-Glycosyltransferase/glycogen phosphorylase"/>
    <property type="match status" value="1"/>
</dbReference>
<dbReference type="EC" id="2.4.-.-" evidence="3"/>
<dbReference type="RefSeq" id="WP_257069506.1">
    <property type="nucleotide sequence ID" value="NZ_CP118739.1"/>
</dbReference>
<evidence type="ECO:0000259" key="2">
    <source>
        <dbReference type="Pfam" id="PF13439"/>
    </source>
</evidence>
<evidence type="ECO:0000313" key="3">
    <source>
        <dbReference type="EMBL" id="WEA57634.1"/>
    </source>
</evidence>
<proteinExistence type="predicted"/>
<accession>A0ABD7X886</accession>
<evidence type="ECO:0000313" key="4">
    <source>
        <dbReference type="Proteomes" id="UP001214131"/>
    </source>
</evidence>
<keyword evidence="3" id="KW-0328">Glycosyltransferase</keyword>
<name>A0ABD7X886_PEDPE</name>
<feature type="domain" description="Glycosyl transferase family 1" evidence="1">
    <location>
        <begin position="183"/>
        <end position="320"/>
    </location>
</feature>
<reference evidence="3 4" key="1">
    <citation type="submission" date="2023-02" db="EMBL/GenBank/DDBJ databases">
        <title>Comparative genomics and fermentation flavor characterization of five lactic acid bacteria reveal flavor biosynthesis metabolic pathways in fermented muskmelon puree.</title>
        <authorList>
            <person name="Yuan L."/>
            <person name="Li M."/>
            <person name="Xu X."/>
            <person name="Lao F."/>
            <person name="Wu J."/>
        </authorList>
    </citation>
    <scope>NUCLEOTIDE SEQUENCE [LARGE SCALE GENOMIC DNA]</scope>
    <source>
        <strain evidence="3 4">Ca-4</strain>
    </source>
</reference>
<protein>
    <submittedName>
        <fullName evidence="3">Glycosyltransferase</fullName>
        <ecNumber evidence="3">2.4.-.-</ecNumber>
    </submittedName>
</protein>
<dbReference type="Pfam" id="PF00534">
    <property type="entry name" value="Glycos_transf_1"/>
    <property type="match status" value="1"/>
</dbReference>
<dbReference type="EMBL" id="CP118739">
    <property type="protein sequence ID" value="WEA57634.1"/>
    <property type="molecule type" value="Genomic_DNA"/>
</dbReference>
<organism evidence="3 4">
    <name type="scientific">Pediococcus pentosaceus</name>
    <dbReference type="NCBI Taxonomy" id="1255"/>
    <lineage>
        <taxon>Bacteria</taxon>
        <taxon>Bacillati</taxon>
        <taxon>Bacillota</taxon>
        <taxon>Bacilli</taxon>
        <taxon>Lactobacillales</taxon>
        <taxon>Lactobacillaceae</taxon>
        <taxon>Pediococcus</taxon>
    </lineage>
</organism>
<dbReference type="InterPro" id="IPR028098">
    <property type="entry name" value="Glyco_trans_4-like_N"/>
</dbReference>
<dbReference type="Proteomes" id="UP001214131">
    <property type="component" value="Chromosome"/>
</dbReference>
<dbReference type="PANTHER" id="PTHR12526">
    <property type="entry name" value="GLYCOSYLTRANSFERASE"/>
    <property type="match status" value="1"/>
</dbReference>
<sequence length="354" mass="41201">MKNVMIIVPYMSGYGGTETVIKNLFMENSRKKQNIMNFKLVSVGGYRDNNWISDIPNKEIIQFYGGKKLRKLQYMVFLPFIMFFKIKKYNPDTIISTNPIIWTLAFFYKKILKGKYQVFSWYHYSLKDKPLKSIFLKKADKFLAISSGIKRQLIAKGIPEDNIKLVYNPILRKKGTIERTEGKNTIKLAYIGRIMLDGQKNMRQLVDALTQVSVDWKLDVYGEGDIELFRKYISKKKINKNIQIHGFKKNVWSEFKKMDAIVLTSKYEGLPMVLNEAISMGIPVVSSNCETGPDDIINRNNGLIYNLESTADLVRCLNLMALKKNNFKNIMQIKESINKFYSDVFFNNFLRSIR</sequence>